<organism evidence="1 2">
    <name type="scientific">Zizania palustris</name>
    <name type="common">Northern wild rice</name>
    <dbReference type="NCBI Taxonomy" id="103762"/>
    <lineage>
        <taxon>Eukaryota</taxon>
        <taxon>Viridiplantae</taxon>
        <taxon>Streptophyta</taxon>
        <taxon>Embryophyta</taxon>
        <taxon>Tracheophyta</taxon>
        <taxon>Spermatophyta</taxon>
        <taxon>Magnoliopsida</taxon>
        <taxon>Liliopsida</taxon>
        <taxon>Poales</taxon>
        <taxon>Poaceae</taxon>
        <taxon>BOP clade</taxon>
        <taxon>Oryzoideae</taxon>
        <taxon>Oryzeae</taxon>
        <taxon>Zizaniinae</taxon>
        <taxon>Zizania</taxon>
    </lineage>
</organism>
<dbReference type="AlphaFoldDB" id="A0A8J5WI45"/>
<reference evidence="1" key="2">
    <citation type="submission" date="2021-02" db="EMBL/GenBank/DDBJ databases">
        <authorList>
            <person name="Kimball J.A."/>
            <person name="Haas M.W."/>
            <person name="Macchietto M."/>
            <person name="Kono T."/>
            <person name="Duquette J."/>
            <person name="Shao M."/>
        </authorList>
    </citation>
    <scope>NUCLEOTIDE SEQUENCE</scope>
    <source>
        <tissue evidence="1">Fresh leaf tissue</tissue>
    </source>
</reference>
<sequence>MPLRRKWVVAKKKPPESSAIVHDIAEDGVPKEEKSRGEKEALDHMCGLLGGCPRVQHRIEARTELTPMAKKGTGPSFSQPSIVAVAGLVVRYIKPIHEGDVHGGLLEHAAFLHHTVDVVVAGYAEVGGERR</sequence>
<protein>
    <submittedName>
        <fullName evidence="1">Uncharacterized protein</fullName>
    </submittedName>
</protein>
<accession>A0A8J5WI45</accession>
<proteinExistence type="predicted"/>
<dbReference type="OrthoDB" id="10254258at2759"/>
<comment type="caution">
    <text evidence="1">The sequence shown here is derived from an EMBL/GenBank/DDBJ whole genome shotgun (WGS) entry which is preliminary data.</text>
</comment>
<dbReference type="Proteomes" id="UP000729402">
    <property type="component" value="Unassembled WGS sequence"/>
</dbReference>
<gene>
    <name evidence="1" type="ORF">GUJ93_ZPchr0011g28140</name>
</gene>
<evidence type="ECO:0000313" key="2">
    <source>
        <dbReference type="Proteomes" id="UP000729402"/>
    </source>
</evidence>
<evidence type="ECO:0000313" key="1">
    <source>
        <dbReference type="EMBL" id="KAG8089271.1"/>
    </source>
</evidence>
<dbReference type="EMBL" id="JAAALK010000081">
    <property type="protein sequence ID" value="KAG8089271.1"/>
    <property type="molecule type" value="Genomic_DNA"/>
</dbReference>
<reference evidence="1" key="1">
    <citation type="journal article" date="2021" name="bioRxiv">
        <title>Whole Genome Assembly and Annotation of Northern Wild Rice, Zizania palustris L., Supports a Whole Genome Duplication in the Zizania Genus.</title>
        <authorList>
            <person name="Haas M."/>
            <person name="Kono T."/>
            <person name="Macchietto M."/>
            <person name="Millas R."/>
            <person name="McGilp L."/>
            <person name="Shao M."/>
            <person name="Duquette J."/>
            <person name="Hirsch C.N."/>
            <person name="Kimball J."/>
        </authorList>
    </citation>
    <scope>NUCLEOTIDE SEQUENCE</scope>
    <source>
        <tissue evidence="1">Fresh leaf tissue</tissue>
    </source>
</reference>
<keyword evidence="2" id="KW-1185">Reference proteome</keyword>
<name>A0A8J5WI45_ZIZPA</name>